<sequence length="483" mass="53059">MKPDHFPASPAHLFEHFYQFSQIPRASGQEQQVRQYCLSLAEERGLETRTDSAGNLVIYVPASAGFESRPAVIIQNHLDMVTVKTDDKAHDFALDPLHLQITDGWLTADRTTLGADNGIGCAAALAVMTDPEVQHPALELLFTVEEETGLFGASGLDATLLSGTRLLNLDTEDWGEFFIGCAGGKGWRLERTLDTEAVPAGHVGLQLELKGLTGGHSGIQIHQQLGNANKLLAQWLHQAQQLGARLAGYRSGVAHNVISREGRLVITAPQSTLPELEQLSQQLTQQWLSYLPETDHQFTLTLNAATLPERVLQGAAQKQFIQALQLFPHGAQSYNLQQPADLVDLSANLAKVSLEQGHWSMDVSMRFFNAKEAEALVNQYMALAELFALQPKTLLDYPGWQPDFDSSLLLHGKKVYQQLFGAEPATKAIHAGLECGIIKSKKPDVDMLSFGPTIKGAHSPTERLNIATVEPFWTLLREILKTL</sequence>
<keyword evidence="3" id="KW-0645">Protease</keyword>
<evidence type="ECO:0000256" key="17">
    <source>
        <dbReference type="ARBA" id="ARBA00077688"/>
    </source>
</evidence>
<protein>
    <recommendedName>
        <fullName evidence="14">Cytosol non-specific dipeptidase</fullName>
        <ecNumber evidence="11">3.4.13.18</ecNumber>
    </recommendedName>
    <alternativeName>
        <fullName evidence="17">Aminoacyl-histidine dipeptidase</fullName>
    </alternativeName>
    <alternativeName>
        <fullName evidence="16">Beta-alanyl-histidine dipeptidase</fullName>
    </alternativeName>
    <alternativeName>
        <fullName evidence="15">Carnosinase</fullName>
    </alternativeName>
    <alternativeName>
        <fullName evidence="12">Peptidase D</fullName>
    </alternativeName>
    <alternativeName>
        <fullName evidence="18">Xaa-His dipeptidase</fullName>
    </alternativeName>
</protein>
<dbReference type="InterPro" id="IPR011650">
    <property type="entry name" value="Peptidase_M20_dimer"/>
</dbReference>
<evidence type="ECO:0000313" key="20">
    <source>
        <dbReference type="EMBL" id="AJQ92887.1"/>
    </source>
</evidence>
<keyword evidence="7" id="KW-0224">Dipeptidase</keyword>
<gene>
    <name evidence="20" type="ORF">YC6258_00837</name>
</gene>
<dbReference type="Gene3D" id="3.40.630.10">
    <property type="entry name" value="Zn peptidases"/>
    <property type="match status" value="2"/>
</dbReference>
<dbReference type="GO" id="GO:0046872">
    <property type="term" value="F:metal ion binding"/>
    <property type="evidence" value="ECO:0007669"/>
    <property type="project" value="UniProtKB-KW"/>
</dbReference>
<evidence type="ECO:0000256" key="4">
    <source>
        <dbReference type="ARBA" id="ARBA00022723"/>
    </source>
</evidence>
<comment type="cofactor">
    <cofactor evidence="2">
        <name>Zn(2+)</name>
        <dbReference type="ChEBI" id="CHEBI:29105"/>
    </cofactor>
</comment>
<proteinExistence type="inferred from homology"/>
<evidence type="ECO:0000256" key="11">
    <source>
        <dbReference type="ARBA" id="ARBA00038976"/>
    </source>
</evidence>
<evidence type="ECO:0000256" key="1">
    <source>
        <dbReference type="ARBA" id="ARBA00001941"/>
    </source>
</evidence>
<evidence type="ECO:0000256" key="7">
    <source>
        <dbReference type="ARBA" id="ARBA00022997"/>
    </source>
</evidence>
<dbReference type="Pfam" id="PF07687">
    <property type="entry name" value="M20_dimer"/>
    <property type="match status" value="1"/>
</dbReference>
<dbReference type="InterPro" id="IPR002933">
    <property type="entry name" value="Peptidase_M20"/>
</dbReference>
<evidence type="ECO:0000256" key="14">
    <source>
        <dbReference type="ARBA" id="ARBA00071271"/>
    </source>
</evidence>
<dbReference type="PRINTS" id="PR00934">
    <property type="entry name" value="XHISDIPTASE"/>
</dbReference>
<name>A0A0C5VEC5_9GAMM</name>
<comment type="catalytic activity">
    <reaction evidence="10">
        <text>Hydrolysis of dipeptides, preferentially hydrophobic dipeptides including prolyl amino acids.</text>
        <dbReference type="EC" id="3.4.13.18"/>
    </reaction>
</comment>
<keyword evidence="5" id="KW-0378">Hydrolase</keyword>
<keyword evidence="9" id="KW-0170">Cobalt</keyword>
<evidence type="ECO:0000256" key="13">
    <source>
        <dbReference type="ARBA" id="ARBA00061423"/>
    </source>
</evidence>
<evidence type="ECO:0000256" key="16">
    <source>
        <dbReference type="ARBA" id="ARBA00076004"/>
    </source>
</evidence>
<evidence type="ECO:0000256" key="8">
    <source>
        <dbReference type="ARBA" id="ARBA00023049"/>
    </source>
</evidence>
<reference evidence="20 21" key="1">
    <citation type="submission" date="2014-01" db="EMBL/GenBank/DDBJ databases">
        <title>Full genme sequencing of cellulolytic bacterium Gynuella sunshinyii YC6258T gen. nov., sp. nov.</title>
        <authorList>
            <person name="Khan H."/>
            <person name="Chung E.J."/>
            <person name="Chung Y.R."/>
        </authorList>
    </citation>
    <scope>NUCLEOTIDE SEQUENCE [LARGE SCALE GENOMIC DNA]</scope>
    <source>
        <strain evidence="20 21">YC6258</strain>
    </source>
</reference>
<dbReference type="EMBL" id="CP007142">
    <property type="protein sequence ID" value="AJQ92887.1"/>
    <property type="molecule type" value="Genomic_DNA"/>
</dbReference>
<dbReference type="GO" id="GO:0006508">
    <property type="term" value="P:proteolysis"/>
    <property type="evidence" value="ECO:0007669"/>
    <property type="project" value="UniProtKB-KW"/>
</dbReference>
<comment type="cofactor">
    <cofactor evidence="1">
        <name>Co(2+)</name>
        <dbReference type="ChEBI" id="CHEBI:48828"/>
    </cofactor>
</comment>
<dbReference type="SUPFAM" id="SSF53187">
    <property type="entry name" value="Zn-dependent exopeptidases"/>
    <property type="match status" value="1"/>
</dbReference>
<comment type="similarity">
    <text evidence="13">Belongs to the peptidase M20C family.</text>
</comment>
<organism evidence="20 21">
    <name type="scientific">Gynuella sunshinyii YC6258</name>
    <dbReference type="NCBI Taxonomy" id="1445510"/>
    <lineage>
        <taxon>Bacteria</taxon>
        <taxon>Pseudomonadati</taxon>
        <taxon>Pseudomonadota</taxon>
        <taxon>Gammaproteobacteria</taxon>
        <taxon>Oceanospirillales</taxon>
        <taxon>Saccharospirillaceae</taxon>
        <taxon>Gynuella</taxon>
    </lineage>
</organism>
<dbReference type="FunFam" id="3.40.630.10:FF:000018">
    <property type="entry name" value="Aminoacyl-histidine dipeptidase PepD"/>
    <property type="match status" value="1"/>
</dbReference>
<evidence type="ECO:0000256" key="3">
    <source>
        <dbReference type="ARBA" id="ARBA00022670"/>
    </source>
</evidence>
<keyword evidence="8" id="KW-0482">Metalloprotease</keyword>
<dbReference type="KEGG" id="gsn:YC6258_00837"/>
<dbReference type="GO" id="GO:0070573">
    <property type="term" value="F:metallodipeptidase activity"/>
    <property type="evidence" value="ECO:0007669"/>
    <property type="project" value="TreeGrafter"/>
</dbReference>
<evidence type="ECO:0000256" key="5">
    <source>
        <dbReference type="ARBA" id="ARBA00022801"/>
    </source>
</evidence>
<feature type="domain" description="Peptidase M20 dimerisation" evidence="19">
    <location>
        <begin position="208"/>
        <end position="286"/>
    </location>
</feature>
<keyword evidence="6" id="KW-0862">Zinc</keyword>
<evidence type="ECO:0000256" key="12">
    <source>
        <dbReference type="ARBA" id="ARBA00044252"/>
    </source>
</evidence>
<evidence type="ECO:0000256" key="15">
    <source>
        <dbReference type="ARBA" id="ARBA00075285"/>
    </source>
</evidence>
<dbReference type="AlphaFoldDB" id="A0A0C5VEC5"/>
<keyword evidence="21" id="KW-1185">Reference proteome</keyword>
<evidence type="ECO:0000256" key="9">
    <source>
        <dbReference type="ARBA" id="ARBA00023285"/>
    </source>
</evidence>
<dbReference type="STRING" id="1445510.YC6258_00837"/>
<evidence type="ECO:0000313" key="21">
    <source>
        <dbReference type="Proteomes" id="UP000032266"/>
    </source>
</evidence>
<dbReference type="PIRSF" id="PIRSF016599">
    <property type="entry name" value="Xaa-His_dipept"/>
    <property type="match status" value="1"/>
</dbReference>
<evidence type="ECO:0000256" key="6">
    <source>
        <dbReference type="ARBA" id="ARBA00022833"/>
    </source>
</evidence>
<dbReference type="Proteomes" id="UP000032266">
    <property type="component" value="Chromosome"/>
</dbReference>
<dbReference type="PANTHER" id="PTHR43501">
    <property type="entry name" value="CYTOSOL NON-SPECIFIC DIPEPTIDASE"/>
    <property type="match status" value="1"/>
</dbReference>
<dbReference type="InterPro" id="IPR001160">
    <property type="entry name" value="Peptidase_M20C"/>
</dbReference>
<dbReference type="OrthoDB" id="9773892at2"/>
<evidence type="ECO:0000256" key="2">
    <source>
        <dbReference type="ARBA" id="ARBA00001947"/>
    </source>
</evidence>
<evidence type="ECO:0000256" key="10">
    <source>
        <dbReference type="ARBA" id="ARBA00036421"/>
    </source>
</evidence>
<dbReference type="PATRIC" id="fig|1445510.3.peg.820"/>
<dbReference type="PANTHER" id="PTHR43501:SF1">
    <property type="entry name" value="CYTOSOL NON-SPECIFIC DIPEPTIDASE"/>
    <property type="match status" value="1"/>
</dbReference>
<dbReference type="FunFam" id="3.40.630.10:FF:000015">
    <property type="entry name" value="Aminoacyl-histidine dipeptidase PepD"/>
    <property type="match status" value="1"/>
</dbReference>
<keyword evidence="4" id="KW-0479">Metal-binding</keyword>
<dbReference type="NCBIfam" id="TIGR01893">
    <property type="entry name" value="aa-his-dipept"/>
    <property type="match status" value="1"/>
</dbReference>
<dbReference type="RefSeq" id="WP_044615843.1">
    <property type="nucleotide sequence ID" value="NZ_CP007142.1"/>
</dbReference>
<dbReference type="GO" id="GO:0005829">
    <property type="term" value="C:cytosol"/>
    <property type="evidence" value="ECO:0007669"/>
    <property type="project" value="TreeGrafter"/>
</dbReference>
<accession>A0A0C5VEC5</accession>
<dbReference type="HOGENOM" id="CLU_028526_0_0_6"/>
<dbReference type="Pfam" id="PF01546">
    <property type="entry name" value="Peptidase_M20"/>
    <property type="match status" value="1"/>
</dbReference>
<evidence type="ECO:0000259" key="19">
    <source>
        <dbReference type="Pfam" id="PF07687"/>
    </source>
</evidence>
<evidence type="ECO:0000256" key="18">
    <source>
        <dbReference type="ARBA" id="ARBA00078074"/>
    </source>
</evidence>
<dbReference type="EC" id="3.4.13.18" evidence="11"/>